<dbReference type="InterPro" id="IPR036938">
    <property type="entry name" value="PAP2/HPO_sf"/>
</dbReference>
<feature type="domain" description="Inositolphosphotransferase Aur1/Ipt1" evidence="2">
    <location>
        <begin position="62"/>
        <end position="194"/>
    </location>
</feature>
<dbReference type="Proteomes" id="UP000030661">
    <property type="component" value="Unassembled WGS sequence"/>
</dbReference>
<reference evidence="3" key="1">
    <citation type="journal article" date="2015" name="PeerJ">
        <title>First genomic representation of candidate bacterial phylum KSB3 points to enhanced environmental sensing as a trigger of wastewater bulking.</title>
        <authorList>
            <person name="Sekiguchi Y."/>
            <person name="Ohashi A."/>
            <person name="Parks D.H."/>
            <person name="Yamauchi T."/>
            <person name="Tyson G.W."/>
            <person name="Hugenholtz P."/>
        </authorList>
    </citation>
    <scope>NUCLEOTIDE SEQUENCE [LARGE SCALE GENOMIC DNA]</scope>
</reference>
<dbReference type="Pfam" id="PF14378">
    <property type="entry name" value="PAP2_3"/>
    <property type="match status" value="1"/>
</dbReference>
<evidence type="ECO:0000313" key="4">
    <source>
        <dbReference type="Proteomes" id="UP000030661"/>
    </source>
</evidence>
<dbReference type="InterPro" id="IPR026841">
    <property type="entry name" value="Aur1/Ipt1"/>
</dbReference>
<dbReference type="AlphaFoldDB" id="A0A0S6WAV6"/>
<evidence type="ECO:0000259" key="2">
    <source>
        <dbReference type="Pfam" id="PF14378"/>
    </source>
</evidence>
<feature type="transmembrane region" description="Helical" evidence="1">
    <location>
        <begin position="12"/>
        <end position="30"/>
    </location>
</feature>
<sequence length="206" mass="23779">MTRGCPWSYKLRLVGLYVLAFGVFYLYPNLFPLFEPVYLPLLAIDVNIPLVPWTFLIYVSDYVLILLVVILLKEREQFVSFARMAFGVLVGCGLFFLFFPTVYPLPPYPDVDNLMVAAVMKFIQIVDQPRNCFPSMHVALTSVSSWAMRSFGRKVHLIFWIWTFMIYVSTLTTKQHYALDIVGGMGVMLIMILLEKRLFRSIPHGC</sequence>
<dbReference type="eggNOG" id="COG0671">
    <property type="taxonomic scope" value="Bacteria"/>
</dbReference>
<keyword evidence="1" id="KW-1133">Transmembrane helix</keyword>
<feature type="transmembrane region" description="Helical" evidence="1">
    <location>
        <begin position="84"/>
        <end position="105"/>
    </location>
</feature>
<keyword evidence="4" id="KW-1185">Reference proteome</keyword>
<evidence type="ECO:0000256" key="1">
    <source>
        <dbReference type="SAM" id="Phobius"/>
    </source>
</evidence>
<keyword evidence="1" id="KW-0812">Transmembrane</keyword>
<dbReference type="EMBL" id="DF820463">
    <property type="protein sequence ID" value="GAK55644.1"/>
    <property type="molecule type" value="Genomic_DNA"/>
</dbReference>
<feature type="transmembrane region" description="Helical" evidence="1">
    <location>
        <begin position="50"/>
        <end position="72"/>
    </location>
</feature>
<gene>
    <name evidence="3" type="ORF">U27_02478</name>
</gene>
<organism evidence="3">
    <name type="scientific">Vecturithrix granuli</name>
    <dbReference type="NCBI Taxonomy" id="1499967"/>
    <lineage>
        <taxon>Bacteria</taxon>
        <taxon>Candidatus Moduliflexota</taxon>
        <taxon>Candidatus Vecturitrichia</taxon>
        <taxon>Candidatus Vecturitrichales</taxon>
        <taxon>Candidatus Vecturitrichaceae</taxon>
        <taxon>Candidatus Vecturithrix</taxon>
    </lineage>
</organism>
<dbReference type="STRING" id="1499967.U27_02478"/>
<feature type="transmembrane region" description="Helical" evidence="1">
    <location>
        <begin position="151"/>
        <end position="170"/>
    </location>
</feature>
<proteinExistence type="predicted"/>
<dbReference type="HOGENOM" id="CLU_1308435_0_0_0"/>
<keyword evidence="1" id="KW-0472">Membrane</keyword>
<protein>
    <recommendedName>
        <fullName evidence="2">Inositolphosphotransferase Aur1/Ipt1 domain-containing protein</fullName>
    </recommendedName>
</protein>
<dbReference type="SUPFAM" id="SSF48317">
    <property type="entry name" value="Acid phosphatase/Vanadium-dependent haloperoxidase"/>
    <property type="match status" value="1"/>
</dbReference>
<name>A0A0S6WAV6_VECG1</name>
<accession>A0A0S6WAV6</accession>
<dbReference type="GO" id="GO:0016020">
    <property type="term" value="C:membrane"/>
    <property type="evidence" value="ECO:0007669"/>
    <property type="project" value="UniProtKB-SubCell"/>
</dbReference>
<evidence type="ECO:0000313" key="3">
    <source>
        <dbReference type="EMBL" id="GAK55644.1"/>
    </source>
</evidence>
<feature type="transmembrane region" description="Helical" evidence="1">
    <location>
        <begin position="177"/>
        <end position="194"/>
    </location>
</feature>